<dbReference type="OrthoDB" id="8656743at2"/>
<sequence length="109" mass="12448">MMDWDNSVFDRAFDAVGIRVPVRRLVGNTPGPEFRARFDRPQELVLDGLVHTTDYAIECTSADVQPPLADADVLQIEVRRGVFERYRVNQEPLVQGDGHWTRATLERLP</sequence>
<evidence type="ECO:0000313" key="2">
    <source>
        <dbReference type="Proteomes" id="UP000318405"/>
    </source>
</evidence>
<proteinExistence type="predicted"/>
<evidence type="ECO:0000313" key="1">
    <source>
        <dbReference type="EMBL" id="TSH92629.1"/>
    </source>
</evidence>
<accession>A0A556AIC6</accession>
<dbReference type="GO" id="GO:0019068">
    <property type="term" value="P:virion assembly"/>
    <property type="evidence" value="ECO:0007669"/>
    <property type="project" value="InterPro"/>
</dbReference>
<protein>
    <submittedName>
        <fullName evidence="1">Uncharacterized protein</fullName>
    </submittedName>
</protein>
<organism evidence="1 2">
    <name type="scientific">Verticiella sediminum</name>
    <dbReference type="NCBI Taxonomy" id="1247510"/>
    <lineage>
        <taxon>Bacteria</taxon>
        <taxon>Pseudomonadati</taxon>
        <taxon>Pseudomonadota</taxon>
        <taxon>Betaproteobacteria</taxon>
        <taxon>Burkholderiales</taxon>
        <taxon>Alcaligenaceae</taxon>
        <taxon>Verticiella</taxon>
    </lineage>
</organism>
<comment type="caution">
    <text evidence="1">The sequence shown here is derived from an EMBL/GenBank/DDBJ whole genome shotgun (WGS) entry which is preliminary data.</text>
</comment>
<name>A0A556AIC6_9BURK</name>
<gene>
    <name evidence="1" type="ORF">FOZ76_14500</name>
</gene>
<dbReference type="Proteomes" id="UP000318405">
    <property type="component" value="Unassembled WGS sequence"/>
</dbReference>
<dbReference type="EMBL" id="VLTJ01000029">
    <property type="protein sequence ID" value="TSH92629.1"/>
    <property type="molecule type" value="Genomic_DNA"/>
</dbReference>
<dbReference type="InterPro" id="IPR008018">
    <property type="entry name" value="Phage_tail_attach_FII"/>
</dbReference>
<dbReference type="RefSeq" id="WP_143948995.1">
    <property type="nucleotide sequence ID" value="NZ_BAABMB010000001.1"/>
</dbReference>
<dbReference type="Pfam" id="PF05354">
    <property type="entry name" value="Phage_attach"/>
    <property type="match status" value="1"/>
</dbReference>
<dbReference type="AlphaFoldDB" id="A0A556AIC6"/>
<keyword evidence="2" id="KW-1185">Reference proteome</keyword>
<reference evidence="1 2" key="1">
    <citation type="submission" date="2019-07" db="EMBL/GenBank/DDBJ databases">
        <title>Qingshengfaniella alkalisoli gen. nov., sp. nov., isolated from saline soil.</title>
        <authorList>
            <person name="Xu L."/>
            <person name="Huang X.-X."/>
            <person name="Sun J.-Q."/>
        </authorList>
    </citation>
    <scope>NUCLEOTIDE SEQUENCE [LARGE SCALE GENOMIC DNA]</scope>
    <source>
        <strain evidence="1 2">DSM 27279</strain>
    </source>
</reference>